<dbReference type="PANTHER" id="PTHR48099">
    <property type="entry name" value="C-1-TETRAHYDROFOLATE SYNTHASE, CYTOPLASMIC-RELATED"/>
    <property type="match status" value="1"/>
</dbReference>
<keyword evidence="11 12" id="KW-0511">Multifunctional enzyme</keyword>
<keyword evidence="7 12" id="KW-0521">NADP</keyword>
<evidence type="ECO:0000256" key="9">
    <source>
        <dbReference type="ARBA" id="ARBA00023102"/>
    </source>
</evidence>
<gene>
    <name evidence="12" type="primary">folD</name>
    <name evidence="15" type="ORF">SAMN04489745_2966</name>
</gene>
<keyword evidence="9 12" id="KW-0368">Histidine biosynthesis</keyword>
<feature type="binding site" evidence="12">
    <location>
        <position position="237"/>
    </location>
    <ligand>
        <name>NADP(+)</name>
        <dbReference type="ChEBI" id="CHEBI:58349"/>
    </ligand>
</feature>
<dbReference type="GO" id="GO:0004488">
    <property type="term" value="F:methylenetetrahydrofolate dehydrogenase (NADP+) activity"/>
    <property type="evidence" value="ECO:0007669"/>
    <property type="project" value="UniProtKB-UniRule"/>
</dbReference>
<evidence type="ECO:0000259" key="13">
    <source>
        <dbReference type="Pfam" id="PF00763"/>
    </source>
</evidence>
<dbReference type="HAMAP" id="MF_01576">
    <property type="entry name" value="THF_DHG_CYH"/>
    <property type="match status" value="1"/>
</dbReference>
<dbReference type="GO" id="GO:0035999">
    <property type="term" value="P:tetrahydrofolate interconversion"/>
    <property type="evidence" value="ECO:0007669"/>
    <property type="project" value="UniProtKB-UniRule"/>
</dbReference>
<dbReference type="RefSeq" id="WP_066214434.1">
    <property type="nucleotide sequence ID" value="NZ_FNSN01000003.1"/>
</dbReference>
<evidence type="ECO:0000256" key="4">
    <source>
        <dbReference type="ARBA" id="ARBA00022605"/>
    </source>
</evidence>
<evidence type="ECO:0000256" key="10">
    <source>
        <dbReference type="ARBA" id="ARBA00023167"/>
    </source>
</evidence>
<dbReference type="InterPro" id="IPR020630">
    <property type="entry name" value="THF_DH/CycHdrlase_cat_dom"/>
</dbReference>
<evidence type="ECO:0000313" key="15">
    <source>
        <dbReference type="EMBL" id="SEC47623.1"/>
    </source>
</evidence>
<evidence type="ECO:0000256" key="5">
    <source>
        <dbReference type="ARBA" id="ARBA00022755"/>
    </source>
</evidence>
<comment type="catalytic activity">
    <reaction evidence="12">
        <text>(6R)-5,10-methylene-5,6,7,8-tetrahydrofolate + NADP(+) = (6R)-5,10-methenyltetrahydrofolate + NADPH</text>
        <dbReference type="Rhea" id="RHEA:22812"/>
        <dbReference type="ChEBI" id="CHEBI:15636"/>
        <dbReference type="ChEBI" id="CHEBI:57455"/>
        <dbReference type="ChEBI" id="CHEBI:57783"/>
        <dbReference type="ChEBI" id="CHEBI:58349"/>
        <dbReference type="EC" id="1.5.1.5"/>
    </reaction>
</comment>
<comment type="catalytic activity">
    <reaction evidence="12">
        <text>(6R)-5,10-methenyltetrahydrofolate + H2O = (6R)-10-formyltetrahydrofolate + H(+)</text>
        <dbReference type="Rhea" id="RHEA:23700"/>
        <dbReference type="ChEBI" id="CHEBI:15377"/>
        <dbReference type="ChEBI" id="CHEBI:15378"/>
        <dbReference type="ChEBI" id="CHEBI:57455"/>
        <dbReference type="ChEBI" id="CHEBI:195366"/>
        <dbReference type="EC" id="3.5.4.9"/>
    </reaction>
</comment>
<dbReference type="PRINTS" id="PR00085">
    <property type="entry name" value="THFDHDRGNASE"/>
</dbReference>
<dbReference type="Gene3D" id="3.40.50.720">
    <property type="entry name" value="NAD(P)-binding Rossmann-like Domain"/>
    <property type="match status" value="1"/>
</dbReference>
<dbReference type="InterPro" id="IPR046346">
    <property type="entry name" value="Aminoacid_DH-like_N_sf"/>
</dbReference>
<dbReference type="GO" id="GO:0005829">
    <property type="term" value="C:cytosol"/>
    <property type="evidence" value="ECO:0007669"/>
    <property type="project" value="TreeGrafter"/>
</dbReference>
<dbReference type="OrthoDB" id="9803580at2"/>
<evidence type="ECO:0000256" key="1">
    <source>
        <dbReference type="ARBA" id="ARBA00004777"/>
    </source>
</evidence>
<feature type="domain" description="Tetrahydrofolate dehydrogenase/cyclohydrolase NAD(P)-binding" evidence="14">
    <location>
        <begin position="143"/>
        <end position="291"/>
    </location>
</feature>
<comment type="subunit">
    <text evidence="2 12">Homodimer.</text>
</comment>
<evidence type="ECO:0000256" key="2">
    <source>
        <dbReference type="ARBA" id="ARBA00011738"/>
    </source>
</evidence>
<accession>A0A1H4STY2</accession>
<dbReference type="PROSITE" id="PS00767">
    <property type="entry name" value="THF_DHG_CYH_2"/>
    <property type="match status" value="1"/>
</dbReference>
<evidence type="ECO:0000256" key="7">
    <source>
        <dbReference type="ARBA" id="ARBA00022857"/>
    </source>
</evidence>
<dbReference type="Pfam" id="PF02882">
    <property type="entry name" value="THF_DHG_CYH_C"/>
    <property type="match status" value="1"/>
</dbReference>
<evidence type="ECO:0000256" key="3">
    <source>
        <dbReference type="ARBA" id="ARBA00022563"/>
    </source>
</evidence>
<dbReference type="Gene3D" id="3.40.50.10860">
    <property type="entry name" value="Leucine Dehydrogenase, chain A, domain 1"/>
    <property type="match status" value="1"/>
</dbReference>
<evidence type="ECO:0000256" key="11">
    <source>
        <dbReference type="ARBA" id="ARBA00023268"/>
    </source>
</evidence>
<dbReference type="CDD" id="cd01080">
    <property type="entry name" value="NAD_bind_m-THF_DH_Cyclohyd"/>
    <property type="match status" value="1"/>
</dbReference>
<proteinExistence type="inferred from homology"/>
<dbReference type="EC" id="1.5.1.5" evidence="12"/>
<dbReference type="FunFam" id="3.40.50.10860:FF:000005">
    <property type="entry name" value="C-1-tetrahydrofolate synthase, cytoplasmic, putative"/>
    <property type="match status" value="1"/>
</dbReference>
<dbReference type="InterPro" id="IPR036291">
    <property type="entry name" value="NAD(P)-bd_dom_sf"/>
</dbReference>
<dbReference type="EC" id="3.5.4.9" evidence="12"/>
<evidence type="ECO:0000256" key="12">
    <source>
        <dbReference type="HAMAP-Rule" id="MF_01576"/>
    </source>
</evidence>
<evidence type="ECO:0000256" key="6">
    <source>
        <dbReference type="ARBA" id="ARBA00022801"/>
    </source>
</evidence>
<evidence type="ECO:0000259" key="14">
    <source>
        <dbReference type="Pfam" id="PF02882"/>
    </source>
</evidence>
<dbReference type="EMBL" id="FNSN01000003">
    <property type="protein sequence ID" value="SEC47623.1"/>
    <property type="molecule type" value="Genomic_DNA"/>
</dbReference>
<reference evidence="15 16" key="1">
    <citation type="submission" date="2016-10" db="EMBL/GenBank/DDBJ databases">
        <authorList>
            <person name="de Groot N.N."/>
        </authorList>
    </citation>
    <scope>NUCLEOTIDE SEQUENCE [LARGE SCALE GENOMIC DNA]</scope>
    <source>
        <strain evidence="15 16">DSM 10495</strain>
    </source>
</reference>
<organism evidence="15 16">
    <name type="scientific">Arthrobacter woluwensis</name>
    <dbReference type="NCBI Taxonomy" id="156980"/>
    <lineage>
        <taxon>Bacteria</taxon>
        <taxon>Bacillati</taxon>
        <taxon>Actinomycetota</taxon>
        <taxon>Actinomycetes</taxon>
        <taxon>Micrococcales</taxon>
        <taxon>Micrococcaceae</taxon>
        <taxon>Arthrobacter</taxon>
    </lineage>
</organism>
<feature type="domain" description="Tetrahydrofolate dehydrogenase/cyclohydrolase catalytic" evidence="13">
    <location>
        <begin position="6"/>
        <end position="120"/>
    </location>
</feature>
<comment type="caution">
    <text evidence="12">Lacks conserved residue(s) required for the propagation of feature annotation.</text>
</comment>
<dbReference type="SUPFAM" id="SSF53223">
    <property type="entry name" value="Aminoacid dehydrogenase-like, N-terminal domain"/>
    <property type="match status" value="1"/>
</dbReference>
<keyword evidence="6 12" id="KW-0378">Hydrolase</keyword>
<protein>
    <recommendedName>
        <fullName evidence="12">Bifunctional protein FolD</fullName>
    </recommendedName>
    <domain>
        <recommendedName>
            <fullName evidence="12">Methylenetetrahydrofolate dehydrogenase</fullName>
            <ecNumber evidence="12">1.5.1.5</ecNumber>
        </recommendedName>
    </domain>
    <domain>
        <recommendedName>
            <fullName evidence="12">Methenyltetrahydrofolate cyclohydrolase</fullName>
            <ecNumber evidence="12">3.5.4.9</ecNumber>
        </recommendedName>
    </domain>
</protein>
<name>A0A1H4STY2_9MICC</name>
<evidence type="ECO:0000256" key="8">
    <source>
        <dbReference type="ARBA" id="ARBA00023002"/>
    </source>
</evidence>
<dbReference type="InterPro" id="IPR020631">
    <property type="entry name" value="THF_DH/CycHdrlase_NAD-bd_dom"/>
</dbReference>
<comment type="pathway">
    <text evidence="1 12">One-carbon metabolism; tetrahydrofolate interconversion.</text>
</comment>
<dbReference type="AlphaFoldDB" id="A0A1H4STY2"/>
<keyword evidence="16" id="KW-1185">Reference proteome</keyword>
<dbReference type="UniPathway" id="UPA00193"/>
<comment type="function">
    <text evidence="12">Catalyzes the oxidation of 5,10-methylenetetrahydrofolate to 5,10-methenyltetrahydrofolate and then the hydrolysis of 5,10-methenyltetrahydrofolate to 10-formyltetrahydrofolate.</text>
</comment>
<dbReference type="GO" id="GO:0006164">
    <property type="term" value="P:purine nucleotide biosynthetic process"/>
    <property type="evidence" value="ECO:0007669"/>
    <property type="project" value="UniProtKB-KW"/>
</dbReference>
<dbReference type="InterPro" id="IPR020867">
    <property type="entry name" value="THF_DH/CycHdrlase_CS"/>
</dbReference>
<dbReference type="InterPro" id="IPR000672">
    <property type="entry name" value="THF_DH/CycHdrlase"/>
</dbReference>
<dbReference type="SUPFAM" id="SSF51735">
    <property type="entry name" value="NAD(P)-binding Rossmann-fold domains"/>
    <property type="match status" value="1"/>
</dbReference>
<dbReference type="GO" id="GO:0000105">
    <property type="term" value="P:L-histidine biosynthetic process"/>
    <property type="evidence" value="ECO:0007669"/>
    <property type="project" value="UniProtKB-KW"/>
</dbReference>
<keyword evidence="4 12" id="KW-0028">Amino-acid biosynthesis</keyword>
<keyword evidence="10 12" id="KW-0486">Methionine biosynthesis</keyword>
<dbReference type="Pfam" id="PF00763">
    <property type="entry name" value="THF_DHG_CYH"/>
    <property type="match status" value="1"/>
</dbReference>
<dbReference type="GO" id="GO:0009086">
    <property type="term" value="P:methionine biosynthetic process"/>
    <property type="evidence" value="ECO:0007669"/>
    <property type="project" value="UniProtKB-KW"/>
</dbReference>
<dbReference type="NCBIfam" id="NF010789">
    <property type="entry name" value="PRK14193.1"/>
    <property type="match status" value="1"/>
</dbReference>
<keyword evidence="5 12" id="KW-0658">Purine biosynthesis</keyword>
<sequence>MTAKILDGRKASAEIKQELTERVAALKERGVVPGIATVLVGADPASQLYVSMKHKQSKEIGMNSIQKELPADATQEQVEALIDELNADPTCHGYIVQLPLPKHLDTDAILERIDPAKDADGLHPTNLGRLVLNVNNPIDTPLPCTPRGVIELLLRNDYDLKGKHVVVVGRGVTIGRSIGLLLTRREINATVTLTHTGTTNMSELLRQADVIVGAAGVRHIVKASDVKPGAALLDVGVTRETDPETGKSRVYGDIEPAAAEVAGWISPNPGGVGPMTVALLMTNVVEAAERAAAHA</sequence>
<feature type="binding site" evidence="12">
    <location>
        <begin position="169"/>
        <end position="171"/>
    </location>
    <ligand>
        <name>NADP(+)</name>
        <dbReference type="ChEBI" id="CHEBI:58349"/>
    </ligand>
</feature>
<evidence type="ECO:0000313" key="16">
    <source>
        <dbReference type="Proteomes" id="UP000182652"/>
    </source>
</evidence>
<dbReference type="PANTHER" id="PTHR48099:SF5">
    <property type="entry name" value="C-1-TETRAHYDROFOLATE SYNTHASE, CYTOPLASMIC"/>
    <property type="match status" value="1"/>
</dbReference>
<comment type="similarity">
    <text evidence="12">Belongs to the tetrahydrofolate dehydrogenase/cyclohydrolase family.</text>
</comment>
<keyword evidence="8 12" id="KW-0560">Oxidoreductase</keyword>
<keyword evidence="3 12" id="KW-0554">One-carbon metabolism</keyword>
<dbReference type="GO" id="GO:0004477">
    <property type="term" value="F:methenyltetrahydrofolate cyclohydrolase activity"/>
    <property type="evidence" value="ECO:0007669"/>
    <property type="project" value="UniProtKB-UniRule"/>
</dbReference>
<dbReference type="Proteomes" id="UP000182652">
    <property type="component" value="Unassembled WGS sequence"/>
</dbReference>
<dbReference type="STRING" id="156980.SAMN04489745_2966"/>